<dbReference type="PANTHER" id="PTHR10773:SF19">
    <property type="match status" value="1"/>
</dbReference>
<evidence type="ECO:0000313" key="1">
    <source>
        <dbReference type="EMBL" id="KAJ8393821.1"/>
    </source>
</evidence>
<comment type="caution">
    <text evidence="1">The sequence shown here is derived from an EMBL/GenBank/DDBJ whole genome shotgun (WGS) entry which is preliminary data.</text>
</comment>
<dbReference type="AlphaFoldDB" id="A0AAD7WE67"/>
<evidence type="ECO:0000313" key="2">
    <source>
        <dbReference type="Proteomes" id="UP001221898"/>
    </source>
</evidence>
<gene>
    <name evidence="1" type="ORF">AAFF_G00055500</name>
</gene>
<sequence length="147" mass="17572">MSIWNLVTARDCSAVETVRRKVPFYTPDGYYTHVRVARRNKPYLVHELGHNYFLDFKSCLNHTIKNRGKDEEERAVRWQKIKWLRYLKDEPHTIFFKYDFSEREFRKLKVAQQAARGRHCVTNPSPIYQRPPGISAEKEKKVLLCTN</sequence>
<keyword evidence="2" id="KW-1185">Reference proteome</keyword>
<dbReference type="PANTHER" id="PTHR10773">
    <property type="entry name" value="DNA-DIRECTED RNA POLYMERASES I, II, AND III SUBUNIT RPABC2"/>
    <property type="match status" value="1"/>
</dbReference>
<reference evidence="1" key="1">
    <citation type="journal article" date="2023" name="Science">
        <title>Genome structures resolve the early diversification of teleost fishes.</title>
        <authorList>
            <person name="Parey E."/>
            <person name="Louis A."/>
            <person name="Montfort J."/>
            <person name="Bouchez O."/>
            <person name="Roques C."/>
            <person name="Iampietro C."/>
            <person name="Lluch J."/>
            <person name="Castinel A."/>
            <person name="Donnadieu C."/>
            <person name="Desvignes T."/>
            <person name="Floi Bucao C."/>
            <person name="Jouanno E."/>
            <person name="Wen M."/>
            <person name="Mejri S."/>
            <person name="Dirks R."/>
            <person name="Jansen H."/>
            <person name="Henkel C."/>
            <person name="Chen W.J."/>
            <person name="Zahm M."/>
            <person name="Cabau C."/>
            <person name="Klopp C."/>
            <person name="Thompson A.W."/>
            <person name="Robinson-Rechavi M."/>
            <person name="Braasch I."/>
            <person name="Lecointre G."/>
            <person name="Bobe J."/>
            <person name="Postlethwait J.H."/>
            <person name="Berthelot C."/>
            <person name="Roest Crollius H."/>
            <person name="Guiguen Y."/>
        </authorList>
    </citation>
    <scope>NUCLEOTIDE SEQUENCE</scope>
    <source>
        <strain evidence="1">NC1722</strain>
    </source>
</reference>
<accession>A0AAD7WE67</accession>
<dbReference type="Proteomes" id="UP001221898">
    <property type="component" value="Unassembled WGS sequence"/>
</dbReference>
<organism evidence="1 2">
    <name type="scientific">Aldrovandia affinis</name>
    <dbReference type="NCBI Taxonomy" id="143900"/>
    <lineage>
        <taxon>Eukaryota</taxon>
        <taxon>Metazoa</taxon>
        <taxon>Chordata</taxon>
        <taxon>Craniata</taxon>
        <taxon>Vertebrata</taxon>
        <taxon>Euteleostomi</taxon>
        <taxon>Actinopterygii</taxon>
        <taxon>Neopterygii</taxon>
        <taxon>Teleostei</taxon>
        <taxon>Notacanthiformes</taxon>
        <taxon>Halosauridae</taxon>
        <taxon>Aldrovandia</taxon>
    </lineage>
</organism>
<protein>
    <submittedName>
        <fullName evidence="1">Uncharacterized protein</fullName>
    </submittedName>
</protein>
<dbReference type="EMBL" id="JAINUG010000132">
    <property type="protein sequence ID" value="KAJ8393821.1"/>
    <property type="molecule type" value="Genomic_DNA"/>
</dbReference>
<name>A0AAD7WE67_9TELE</name>
<proteinExistence type="predicted"/>